<protein>
    <submittedName>
        <fullName evidence="3">Vancomycin resistance protein</fullName>
    </submittedName>
</protein>
<evidence type="ECO:0000256" key="1">
    <source>
        <dbReference type="SAM" id="Phobius"/>
    </source>
</evidence>
<feature type="transmembrane region" description="Helical" evidence="1">
    <location>
        <begin position="20"/>
        <end position="41"/>
    </location>
</feature>
<evidence type="ECO:0000259" key="2">
    <source>
        <dbReference type="Pfam" id="PF12229"/>
    </source>
</evidence>
<evidence type="ECO:0000313" key="4">
    <source>
        <dbReference type="Proteomes" id="UP000010847"/>
    </source>
</evidence>
<dbReference type="Pfam" id="PF04294">
    <property type="entry name" value="VanW"/>
    <property type="match status" value="1"/>
</dbReference>
<proteinExistence type="predicted"/>
<dbReference type="PANTHER" id="PTHR35788:SF1">
    <property type="entry name" value="EXPORTED PROTEIN"/>
    <property type="match status" value="1"/>
</dbReference>
<sequence>MEVETAQLAQPKPKPWKKAIIIFLMIILSLSLIGWGGLYLYTKDNGLIPDGVKIGDINVSNLTPAEAKQKLESTIIPILDQPLEFMIKSTATETVKVPLRDLGLTYNLEEGVDQAYQLGRDGNILQKALSKYHAQRGTTILLPLDFTWDKEKLQKTLHAKFSSYNKPLTDATFKITPDNQMVITKETLGQEVNLDALTSSIENLDPLHPTSLEVPIRVLDQPQMTAAQLEAMKITGLKAKYSTWFDASNTERTENVRLSAKALDGVVLTPGEEFSFNKTVGERTSSAGYKEAFIIVNDEFVPGLGGGVCQVSSTLYNATINANLEITERHPHSLEITYVPPGQDATVAYPYLDFKFKNNTSGLLLIRSAVQGNTLTFQLYGHV</sequence>
<dbReference type="Pfam" id="PF12229">
    <property type="entry name" value="PG_binding_4"/>
    <property type="match status" value="1"/>
</dbReference>
<gene>
    <name evidence="3" type="ORF">DESME_09215</name>
</gene>
<dbReference type="EMBL" id="CP007032">
    <property type="protein sequence ID" value="AHF07195.1"/>
    <property type="molecule type" value="Genomic_DNA"/>
</dbReference>
<organism evidence="3 4">
    <name type="scientific">Desulfitobacterium metallireducens DSM 15288</name>
    <dbReference type="NCBI Taxonomy" id="871968"/>
    <lineage>
        <taxon>Bacteria</taxon>
        <taxon>Bacillati</taxon>
        <taxon>Bacillota</taxon>
        <taxon>Clostridia</taxon>
        <taxon>Eubacteriales</taxon>
        <taxon>Desulfitobacteriaceae</taxon>
        <taxon>Desulfitobacterium</taxon>
    </lineage>
</organism>
<dbReference type="InterPro" id="IPR052913">
    <property type="entry name" value="Glycopeptide_resist_protein"/>
</dbReference>
<dbReference type="KEGG" id="dmt:DESME_09215"/>
<name>W0E8N2_9FIRM</name>
<dbReference type="InterPro" id="IPR007391">
    <property type="entry name" value="Vancomycin_resist_VanW"/>
</dbReference>
<feature type="domain" description="YoaR-like putative peptidoglycan binding" evidence="2">
    <location>
        <begin position="96"/>
        <end position="203"/>
    </location>
</feature>
<reference evidence="3 4" key="1">
    <citation type="submission" date="2013-12" db="EMBL/GenBank/DDBJ databases">
        <authorList>
            <consortium name="DOE Joint Genome Institute"/>
            <person name="Smidt H."/>
            <person name="Huntemann M."/>
            <person name="Han J."/>
            <person name="Chen A."/>
            <person name="Kyrpides N."/>
            <person name="Mavromatis K."/>
            <person name="Markowitz V."/>
            <person name="Palaniappan K."/>
            <person name="Ivanova N."/>
            <person name="Schaumberg A."/>
            <person name="Pati A."/>
            <person name="Liolios K."/>
            <person name="Nordberg H.P."/>
            <person name="Cantor M.N."/>
            <person name="Hua S.X."/>
            <person name="Woyke T."/>
        </authorList>
    </citation>
    <scope>NUCLEOTIDE SEQUENCE [LARGE SCALE GENOMIC DNA]</scope>
    <source>
        <strain evidence="4">DSM 15288</strain>
    </source>
</reference>
<dbReference type="AlphaFoldDB" id="W0E8N2"/>
<dbReference type="InterPro" id="IPR022029">
    <property type="entry name" value="YoaR-like_PG-bd"/>
</dbReference>
<keyword evidence="1" id="KW-1133">Transmembrane helix</keyword>
<dbReference type="Proteomes" id="UP000010847">
    <property type="component" value="Chromosome"/>
</dbReference>
<dbReference type="PANTHER" id="PTHR35788">
    <property type="entry name" value="EXPORTED PROTEIN-RELATED"/>
    <property type="match status" value="1"/>
</dbReference>
<dbReference type="OrthoDB" id="9797191at2"/>
<keyword evidence="4" id="KW-1185">Reference proteome</keyword>
<dbReference type="STRING" id="871968.DESME_09215"/>
<accession>W0E8N2</accession>
<keyword evidence="1" id="KW-0812">Transmembrane</keyword>
<keyword evidence="1" id="KW-0472">Membrane</keyword>
<evidence type="ECO:0000313" key="3">
    <source>
        <dbReference type="EMBL" id="AHF07195.1"/>
    </source>
</evidence>
<dbReference type="eggNOG" id="COG2720">
    <property type="taxonomic scope" value="Bacteria"/>
</dbReference>
<dbReference type="HOGENOM" id="CLU_011572_2_1_9"/>
<dbReference type="RefSeq" id="WP_006718303.1">
    <property type="nucleotide sequence ID" value="NZ_CP007032.1"/>
</dbReference>